<feature type="compositionally biased region" description="Acidic residues" evidence="1">
    <location>
        <begin position="93"/>
        <end position="113"/>
    </location>
</feature>
<dbReference type="EMBL" id="JAAAID010000399">
    <property type="protein sequence ID" value="KAG0017968.1"/>
    <property type="molecule type" value="Genomic_DNA"/>
</dbReference>
<keyword evidence="3" id="KW-1185">Reference proteome</keyword>
<organism evidence="2 3">
    <name type="scientific">Entomortierella chlamydospora</name>
    <dbReference type="NCBI Taxonomy" id="101097"/>
    <lineage>
        <taxon>Eukaryota</taxon>
        <taxon>Fungi</taxon>
        <taxon>Fungi incertae sedis</taxon>
        <taxon>Mucoromycota</taxon>
        <taxon>Mortierellomycotina</taxon>
        <taxon>Mortierellomycetes</taxon>
        <taxon>Mortierellales</taxon>
        <taxon>Mortierellaceae</taxon>
        <taxon>Entomortierella</taxon>
    </lineage>
</organism>
<name>A0A9P6T1H7_9FUNG</name>
<feature type="region of interest" description="Disordered" evidence="1">
    <location>
        <begin position="1"/>
        <end position="21"/>
    </location>
</feature>
<feature type="compositionally biased region" description="Basic and acidic residues" evidence="1">
    <location>
        <begin position="7"/>
        <end position="21"/>
    </location>
</feature>
<comment type="caution">
    <text evidence="2">The sequence shown here is derived from an EMBL/GenBank/DDBJ whole genome shotgun (WGS) entry which is preliminary data.</text>
</comment>
<protein>
    <submittedName>
        <fullName evidence="2">Uncharacterized protein</fullName>
    </submittedName>
</protein>
<dbReference type="AlphaFoldDB" id="A0A9P6T1H7"/>
<proteinExistence type="predicted"/>
<evidence type="ECO:0000313" key="2">
    <source>
        <dbReference type="EMBL" id="KAG0017968.1"/>
    </source>
</evidence>
<reference evidence="2" key="1">
    <citation type="journal article" date="2020" name="Fungal Divers.">
        <title>Resolving the Mortierellaceae phylogeny through synthesis of multi-gene phylogenetics and phylogenomics.</title>
        <authorList>
            <person name="Vandepol N."/>
            <person name="Liber J."/>
            <person name="Desiro A."/>
            <person name="Na H."/>
            <person name="Kennedy M."/>
            <person name="Barry K."/>
            <person name="Grigoriev I.V."/>
            <person name="Miller A.N."/>
            <person name="O'Donnell K."/>
            <person name="Stajich J.E."/>
            <person name="Bonito G."/>
        </authorList>
    </citation>
    <scope>NUCLEOTIDE SEQUENCE</scope>
    <source>
        <strain evidence="2">NRRL 2769</strain>
    </source>
</reference>
<feature type="region of interest" description="Disordered" evidence="1">
    <location>
        <begin position="62"/>
        <end position="113"/>
    </location>
</feature>
<evidence type="ECO:0000313" key="3">
    <source>
        <dbReference type="Proteomes" id="UP000703661"/>
    </source>
</evidence>
<evidence type="ECO:0000256" key="1">
    <source>
        <dbReference type="SAM" id="MobiDB-lite"/>
    </source>
</evidence>
<accession>A0A9P6T1H7</accession>
<gene>
    <name evidence="2" type="ORF">BGZ80_007693</name>
</gene>
<dbReference type="Proteomes" id="UP000703661">
    <property type="component" value="Unassembled WGS sequence"/>
</dbReference>
<sequence>MVDEDEREGKTGRGGSDVERVFEKVSLVKDSDENENEGVHEADRTCRVAPILEDKSNVVSGVGSKEDRVNDSDTGIGAVNAVDSDEGEKKGDEEEVVAAEQVDEEDVDDVADDAEHEEVQVDWELLESWDGMPSMLWCLVC</sequence>